<gene>
    <name evidence="3" type="ORF">CC78DRAFT_542590</name>
</gene>
<protein>
    <submittedName>
        <fullName evidence="3">Uncharacterized protein</fullName>
    </submittedName>
</protein>
<feature type="region of interest" description="Disordered" evidence="2">
    <location>
        <begin position="325"/>
        <end position="347"/>
    </location>
</feature>
<dbReference type="Proteomes" id="UP000800093">
    <property type="component" value="Unassembled WGS sequence"/>
</dbReference>
<feature type="coiled-coil region" evidence="1">
    <location>
        <begin position="297"/>
        <end position="324"/>
    </location>
</feature>
<evidence type="ECO:0000256" key="2">
    <source>
        <dbReference type="SAM" id="MobiDB-lite"/>
    </source>
</evidence>
<evidence type="ECO:0000313" key="4">
    <source>
        <dbReference type="Proteomes" id="UP000800093"/>
    </source>
</evidence>
<name>A0A9P4KBT2_9PLEO</name>
<comment type="caution">
    <text evidence="3">The sequence shown here is derived from an EMBL/GenBank/DDBJ whole genome shotgun (WGS) entry which is preliminary data.</text>
</comment>
<evidence type="ECO:0000313" key="3">
    <source>
        <dbReference type="EMBL" id="KAF2266349.1"/>
    </source>
</evidence>
<evidence type="ECO:0000256" key="1">
    <source>
        <dbReference type="SAM" id="Coils"/>
    </source>
</evidence>
<keyword evidence="4" id="KW-1185">Reference proteome</keyword>
<feature type="compositionally biased region" description="Basic residues" evidence="2">
    <location>
        <begin position="166"/>
        <end position="177"/>
    </location>
</feature>
<dbReference type="OrthoDB" id="3781687at2759"/>
<proteinExistence type="predicted"/>
<keyword evidence="1" id="KW-0175">Coiled coil</keyword>
<organism evidence="3 4">
    <name type="scientific">Lojkania enalia</name>
    <dbReference type="NCBI Taxonomy" id="147567"/>
    <lineage>
        <taxon>Eukaryota</taxon>
        <taxon>Fungi</taxon>
        <taxon>Dikarya</taxon>
        <taxon>Ascomycota</taxon>
        <taxon>Pezizomycotina</taxon>
        <taxon>Dothideomycetes</taxon>
        <taxon>Pleosporomycetidae</taxon>
        <taxon>Pleosporales</taxon>
        <taxon>Pleosporales incertae sedis</taxon>
        <taxon>Lojkania</taxon>
    </lineage>
</organism>
<feature type="compositionally biased region" description="Basic and acidic residues" evidence="2">
    <location>
        <begin position="337"/>
        <end position="347"/>
    </location>
</feature>
<feature type="region of interest" description="Disordered" evidence="2">
    <location>
        <begin position="156"/>
        <end position="199"/>
    </location>
</feature>
<dbReference type="EMBL" id="ML986599">
    <property type="protein sequence ID" value="KAF2266349.1"/>
    <property type="molecule type" value="Genomic_DNA"/>
</dbReference>
<accession>A0A9P4KBT2</accession>
<dbReference type="AlphaFoldDB" id="A0A9P4KBT2"/>
<sequence length="347" mass="39228">MGRYETLNPQTKDVVDCLIPGIASNFEVTSVADVIPQDIRMRKWDCDRREHIINESEDDPRNWGVQFLKDLLSISRHLKGQLDVFQADLRAIVETANSGHTWARLSDIKELKEKYEGKKEPLASSSSAEIEGTYFGESSSDDSYLEEIIVTPKKRGRTTYDYGGKSPRHHSTKRCKRPSPLVRLHRSSSMQWERRDKSKRHRQDYWQDHRQDHCSGHYPTPTYNSGYPSAVFEEFGSYPHPTFLNPEYGSPTGDLNQGMSAPEFPTPSISTASYQYPSQGPPSIPPVKDGDIEKLSIYELQLQLEVAEAELKASKIRLALIDKKRAAASGMDVDSSGTKDEPCMLDG</sequence>
<reference evidence="4" key="1">
    <citation type="journal article" date="2020" name="Stud. Mycol.">
        <title>101 Dothideomycetes genomes: A test case for predicting lifestyles and emergence of pathogens.</title>
        <authorList>
            <person name="Haridas S."/>
            <person name="Albert R."/>
            <person name="Binder M."/>
            <person name="Bloem J."/>
            <person name="LaButti K."/>
            <person name="Salamov A."/>
            <person name="Andreopoulos B."/>
            <person name="Baker S."/>
            <person name="Barry K."/>
            <person name="Bills G."/>
            <person name="Bluhm B."/>
            <person name="Cannon C."/>
            <person name="Castanera R."/>
            <person name="Culley D."/>
            <person name="Daum C."/>
            <person name="Ezra D."/>
            <person name="Gonzalez J."/>
            <person name="Henrissat B."/>
            <person name="Kuo A."/>
            <person name="Liang C."/>
            <person name="Lipzen A."/>
            <person name="Lutzoni F."/>
            <person name="Magnuson J."/>
            <person name="Mondo S."/>
            <person name="Nolan M."/>
            <person name="Ohm R."/>
            <person name="Pangilinan J."/>
            <person name="Park H.-J."/>
            <person name="Ramirez L."/>
            <person name="Alfaro M."/>
            <person name="Sun H."/>
            <person name="Tritt A."/>
            <person name="Yoshinaga Y."/>
            <person name="Zwiers L.-H."/>
            <person name="Turgeon B."/>
            <person name="Goodwin S."/>
            <person name="Spatafora J."/>
            <person name="Crous P."/>
            <person name="Grigoriev I."/>
        </authorList>
    </citation>
    <scope>NUCLEOTIDE SEQUENCE [LARGE SCALE GENOMIC DNA]</scope>
    <source>
        <strain evidence="4">CBS 304.66</strain>
    </source>
</reference>